<dbReference type="InterPro" id="IPR011989">
    <property type="entry name" value="ARM-like"/>
</dbReference>
<dbReference type="SUPFAM" id="SSF48371">
    <property type="entry name" value="ARM repeat"/>
    <property type="match status" value="1"/>
</dbReference>
<name>A0A9R1XM47_LACSA</name>
<dbReference type="InterPro" id="IPR016024">
    <property type="entry name" value="ARM-type_fold"/>
</dbReference>
<accession>A0A9R1XM47</accession>
<evidence type="ECO:0000313" key="2">
    <source>
        <dbReference type="EMBL" id="KAJ0217974.1"/>
    </source>
</evidence>
<dbReference type="InterPro" id="IPR000225">
    <property type="entry name" value="Armadillo"/>
</dbReference>
<dbReference type="Gene3D" id="1.25.10.10">
    <property type="entry name" value="Leucine-rich Repeat Variant"/>
    <property type="match status" value="1"/>
</dbReference>
<keyword evidence="3" id="KW-1185">Reference proteome</keyword>
<protein>
    <recommendedName>
        <fullName evidence="4">IBB domain-containing protein</fullName>
    </recommendedName>
</protein>
<evidence type="ECO:0000313" key="3">
    <source>
        <dbReference type="Proteomes" id="UP000235145"/>
    </source>
</evidence>
<gene>
    <name evidence="2" type="ORF">LSAT_V11C300121400</name>
</gene>
<evidence type="ECO:0000256" key="1">
    <source>
        <dbReference type="ARBA" id="ARBA00022737"/>
    </source>
</evidence>
<dbReference type="EMBL" id="NBSK02000003">
    <property type="protein sequence ID" value="KAJ0217974.1"/>
    <property type="molecule type" value="Genomic_DNA"/>
</dbReference>
<dbReference type="Proteomes" id="UP000235145">
    <property type="component" value="Unassembled WGS sequence"/>
</dbReference>
<comment type="caution">
    <text evidence="2">The sequence shown here is derived from an EMBL/GenBank/DDBJ whole genome shotgun (WGS) entry which is preliminary data.</text>
</comment>
<dbReference type="AlphaFoldDB" id="A0A9R1XM47"/>
<evidence type="ECO:0008006" key="4">
    <source>
        <dbReference type="Google" id="ProtNLM"/>
    </source>
</evidence>
<sequence length="126" mass="13733">MVEVESTIDHMDWIEKITGVIASLLSSQVPKRLYCSSIVDQLLQYGANLLEAAWCLTNIAAGKPEETRALLHALPLLIAQIGGEGEELRQILISQGALLPLAKMMFPNKVSTVRNAAWGLSNCNCN</sequence>
<reference evidence="2 3" key="1">
    <citation type="journal article" date="2017" name="Nat. Commun.">
        <title>Genome assembly with in vitro proximity ligation data and whole-genome triplication in lettuce.</title>
        <authorList>
            <person name="Reyes-Chin-Wo S."/>
            <person name="Wang Z."/>
            <person name="Yang X."/>
            <person name="Kozik A."/>
            <person name="Arikit S."/>
            <person name="Song C."/>
            <person name="Xia L."/>
            <person name="Froenicke L."/>
            <person name="Lavelle D.O."/>
            <person name="Truco M.J."/>
            <person name="Xia R."/>
            <person name="Zhu S."/>
            <person name="Xu C."/>
            <person name="Xu H."/>
            <person name="Xu X."/>
            <person name="Cox K."/>
            <person name="Korf I."/>
            <person name="Meyers B.C."/>
            <person name="Michelmore R.W."/>
        </authorList>
    </citation>
    <scope>NUCLEOTIDE SEQUENCE [LARGE SCALE GENOMIC DNA]</scope>
    <source>
        <strain evidence="3">cv. Salinas</strain>
        <tissue evidence="2">Seedlings</tissue>
    </source>
</reference>
<proteinExistence type="predicted"/>
<organism evidence="2 3">
    <name type="scientific">Lactuca sativa</name>
    <name type="common">Garden lettuce</name>
    <dbReference type="NCBI Taxonomy" id="4236"/>
    <lineage>
        <taxon>Eukaryota</taxon>
        <taxon>Viridiplantae</taxon>
        <taxon>Streptophyta</taxon>
        <taxon>Embryophyta</taxon>
        <taxon>Tracheophyta</taxon>
        <taxon>Spermatophyta</taxon>
        <taxon>Magnoliopsida</taxon>
        <taxon>eudicotyledons</taxon>
        <taxon>Gunneridae</taxon>
        <taxon>Pentapetalae</taxon>
        <taxon>asterids</taxon>
        <taxon>campanulids</taxon>
        <taxon>Asterales</taxon>
        <taxon>Asteraceae</taxon>
        <taxon>Cichorioideae</taxon>
        <taxon>Cichorieae</taxon>
        <taxon>Lactucinae</taxon>
        <taxon>Lactuca</taxon>
    </lineage>
</organism>
<dbReference type="Pfam" id="PF00514">
    <property type="entry name" value="Arm"/>
    <property type="match status" value="1"/>
</dbReference>
<keyword evidence="1" id="KW-0677">Repeat</keyword>